<organism evidence="2 3">
    <name type="scientific">Ambispora gerdemannii</name>
    <dbReference type="NCBI Taxonomy" id="144530"/>
    <lineage>
        <taxon>Eukaryota</taxon>
        <taxon>Fungi</taxon>
        <taxon>Fungi incertae sedis</taxon>
        <taxon>Mucoromycota</taxon>
        <taxon>Glomeromycotina</taxon>
        <taxon>Glomeromycetes</taxon>
        <taxon>Archaeosporales</taxon>
        <taxon>Ambisporaceae</taxon>
        <taxon>Ambispora</taxon>
    </lineage>
</organism>
<gene>
    <name evidence="2" type="ORF">AGERDE_LOCUS1721</name>
</gene>
<keyword evidence="3" id="KW-1185">Reference proteome</keyword>
<comment type="caution">
    <text evidence="2">The sequence shown here is derived from an EMBL/GenBank/DDBJ whole genome shotgun (WGS) entry which is preliminary data.</text>
</comment>
<evidence type="ECO:0000259" key="1">
    <source>
        <dbReference type="Pfam" id="PF00096"/>
    </source>
</evidence>
<protein>
    <submittedName>
        <fullName evidence="2">13531_t:CDS:1</fullName>
    </submittedName>
</protein>
<dbReference type="EMBL" id="CAJVPL010000125">
    <property type="protein sequence ID" value="CAG8450831.1"/>
    <property type="molecule type" value="Genomic_DNA"/>
</dbReference>
<name>A0A9N8VCK9_9GLOM</name>
<evidence type="ECO:0000313" key="3">
    <source>
        <dbReference type="Proteomes" id="UP000789831"/>
    </source>
</evidence>
<accession>A0A9N8VCK9</accession>
<reference evidence="2" key="1">
    <citation type="submission" date="2021-06" db="EMBL/GenBank/DDBJ databases">
        <authorList>
            <person name="Kallberg Y."/>
            <person name="Tangrot J."/>
            <person name="Rosling A."/>
        </authorList>
    </citation>
    <scope>NUCLEOTIDE SEQUENCE</scope>
    <source>
        <strain evidence="2">MT106</strain>
    </source>
</reference>
<dbReference type="OrthoDB" id="8922241at2759"/>
<dbReference type="InterPro" id="IPR013087">
    <property type="entry name" value="Znf_C2H2_type"/>
</dbReference>
<dbReference type="Proteomes" id="UP000789831">
    <property type="component" value="Unassembled WGS sequence"/>
</dbReference>
<dbReference type="Pfam" id="PF00096">
    <property type="entry name" value="zf-C2H2"/>
    <property type="match status" value="1"/>
</dbReference>
<sequence length="58" mass="6704">MAFSRNHDLKRHMKIHLNAKPFKCLGCSKLFSRLDAIKRHKANPKSREACRDTVVAKV</sequence>
<dbReference type="Gene3D" id="3.30.160.60">
    <property type="entry name" value="Classic Zinc Finger"/>
    <property type="match status" value="2"/>
</dbReference>
<evidence type="ECO:0000313" key="2">
    <source>
        <dbReference type="EMBL" id="CAG8450831.1"/>
    </source>
</evidence>
<feature type="domain" description="C2H2-type" evidence="1">
    <location>
        <begin position="22"/>
        <end position="41"/>
    </location>
</feature>
<dbReference type="AlphaFoldDB" id="A0A9N8VCK9"/>
<proteinExistence type="predicted"/>
<dbReference type="InterPro" id="IPR036236">
    <property type="entry name" value="Znf_C2H2_sf"/>
</dbReference>
<dbReference type="SUPFAM" id="SSF57667">
    <property type="entry name" value="beta-beta-alpha zinc fingers"/>
    <property type="match status" value="1"/>
</dbReference>